<evidence type="ECO:0000256" key="5">
    <source>
        <dbReference type="ARBA" id="ARBA00022975"/>
    </source>
</evidence>
<dbReference type="CDD" id="cd06223">
    <property type="entry name" value="PRTases_typeI"/>
    <property type="match status" value="1"/>
</dbReference>
<comment type="similarity">
    <text evidence="6">Belongs to the purine/pyrimidine phosphoribosyltransferase family. PyrE subfamily.</text>
</comment>
<evidence type="ECO:0000256" key="1">
    <source>
        <dbReference type="ARBA" id="ARBA00004889"/>
    </source>
</evidence>
<feature type="binding site" evidence="6">
    <location>
        <position position="97"/>
    </location>
    <ligand>
        <name>5-phospho-alpha-D-ribose 1-diphosphate</name>
        <dbReference type="ChEBI" id="CHEBI:58017"/>
        <note>ligand shared between dimeric partners</note>
    </ligand>
</feature>
<evidence type="ECO:0000256" key="4">
    <source>
        <dbReference type="ARBA" id="ARBA00022679"/>
    </source>
</evidence>
<evidence type="ECO:0000313" key="9">
    <source>
        <dbReference type="Proteomes" id="UP000288669"/>
    </source>
</evidence>
<accession>A0A430AJE5</accession>
<dbReference type="GO" id="GO:0000287">
    <property type="term" value="F:magnesium ion binding"/>
    <property type="evidence" value="ECO:0007669"/>
    <property type="project" value="UniProtKB-UniRule"/>
</dbReference>
<dbReference type="UniPathway" id="UPA00070">
    <property type="reaction ID" value="UER00119"/>
</dbReference>
<dbReference type="InterPro" id="IPR023031">
    <property type="entry name" value="OPRT"/>
</dbReference>
<evidence type="ECO:0000256" key="2">
    <source>
        <dbReference type="ARBA" id="ARBA00011971"/>
    </source>
</evidence>
<dbReference type="SUPFAM" id="SSF53271">
    <property type="entry name" value="PRTase-like"/>
    <property type="match status" value="1"/>
</dbReference>
<dbReference type="InterPro" id="IPR029057">
    <property type="entry name" value="PRTase-like"/>
</dbReference>
<dbReference type="PANTHER" id="PTHR19278">
    <property type="entry name" value="OROTATE PHOSPHORIBOSYLTRANSFERASE"/>
    <property type="match status" value="1"/>
</dbReference>
<reference evidence="8 9" key="1">
    <citation type="submission" date="2017-05" db="EMBL/GenBank/DDBJ databases">
        <title>Vagococcus spp. assemblies.</title>
        <authorList>
            <person name="Gulvik C.A."/>
        </authorList>
    </citation>
    <scope>NUCLEOTIDE SEQUENCE [LARGE SCALE GENOMIC DNA]</scope>
    <source>
        <strain evidence="8 9">DSM 24756</strain>
    </source>
</reference>
<dbReference type="HAMAP" id="MF_01208">
    <property type="entry name" value="PyrE"/>
    <property type="match status" value="1"/>
</dbReference>
<feature type="binding site" description="in other chain" evidence="6">
    <location>
        <begin position="123"/>
        <end position="131"/>
    </location>
    <ligand>
        <name>5-phospho-alpha-D-ribose 1-diphosphate</name>
        <dbReference type="ChEBI" id="CHEBI:58017"/>
        <note>ligand shared between dimeric partners</note>
    </ligand>
</feature>
<dbReference type="InterPro" id="IPR004467">
    <property type="entry name" value="Or_phspho_trans_dom"/>
</dbReference>
<name>A0A430AJE5_9ENTE</name>
<dbReference type="GO" id="GO:0019856">
    <property type="term" value="P:pyrimidine nucleobase biosynthetic process"/>
    <property type="evidence" value="ECO:0007669"/>
    <property type="project" value="TreeGrafter"/>
</dbReference>
<evidence type="ECO:0000259" key="7">
    <source>
        <dbReference type="Pfam" id="PF00156"/>
    </source>
</evidence>
<dbReference type="GO" id="GO:0044205">
    <property type="term" value="P:'de novo' UMP biosynthetic process"/>
    <property type="evidence" value="ECO:0007669"/>
    <property type="project" value="UniProtKB-UniRule"/>
</dbReference>
<feature type="binding site" evidence="6">
    <location>
        <position position="127"/>
    </location>
    <ligand>
        <name>orotate</name>
        <dbReference type="ChEBI" id="CHEBI:30839"/>
    </ligand>
</feature>
<keyword evidence="5 6" id="KW-0665">Pyrimidine biosynthesis</keyword>
<dbReference type="AlphaFoldDB" id="A0A430AJE5"/>
<comment type="catalytic activity">
    <reaction evidence="6">
        <text>orotidine 5'-phosphate + diphosphate = orotate + 5-phospho-alpha-D-ribose 1-diphosphate</text>
        <dbReference type="Rhea" id="RHEA:10380"/>
        <dbReference type="ChEBI" id="CHEBI:30839"/>
        <dbReference type="ChEBI" id="CHEBI:33019"/>
        <dbReference type="ChEBI" id="CHEBI:57538"/>
        <dbReference type="ChEBI" id="CHEBI:58017"/>
        <dbReference type="EC" id="2.4.2.10"/>
    </reaction>
</comment>
<dbReference type="InterPro" id="IPR000836">
    <property type="entry name" value="PRTase_dom"/>
</dbReference>
<comment type="cofactor">
    <cofactor evidence="6">
        <name>Mg(2+)</name>
        <dbReference type="ChEBI" id="CHEBI:18420"/>
    </cofactor>
</comment>
<feature type="binding site" evidence="6">
    <location>
        <position position="101"/>
    </location>
    <ligand>
        <name>5-phospho-alpha-D-ribose 1-diphosphate</name>
        <dbReference type="ChEBI" id="CHEBI:58017"/>
        <note>ligand shared between dimeric partners</note>
    </ligand>
</feature>
<evidence type="ECO:0000313" key="8">
    <source>
        <dbReference type="EMBL" id="RSU08178.1"/>
    </source>
</evidence>
<comment type="caution">
    <text evidence="6">Lacks conserved residue(s) required for the propagation of feature annotation.</text>
</comment>
<sequence>MTNLSKTIAKDLLSIKAVSLSPNQPFTWASGIKSPIYCDNRVTMSYPEVRSRIAQGLAQKIHAQFPEVEVIAGTATAGIPHAAWVAQILDLPMVYIRSKAKDHGKGNQIEGRITEGQKMVVIEDLISTGGSVLEACEAAKREGAKVLGVAAIFTYELPKGKENFKHSGLPFLTLTDYSSLIETALETGYIEKNEVELLQEWKEDPAEWGHFNKDK</sequence>
<comment type="caution">
    <text evidence="8">The sequence shown here is derived from an EMBL/GenBank/DDBJ whole genome shotgun (WGS) entry which is preliminary data.</text>
</comment>
<feature type="domain" description="Phosphoribosyltransferase" evidence="7">
    <location>
        <begin position="53"/>
        <end position="153"/>
    </location>
</feature>
<evidence type="ECO:0000256" key="6">
    <source>
        <dbReference type="HAMAP-Rule" id="MF_01208"/>
    </source>
</evidence>
<comment type="function">
    <text evidence="6">Catalyzes the transfer of a ribosyl phosphate group from 5-phosphoribose 1-diphosphate to orotate, leading to the formation of orotidine monophosphate (OMP).</text>
</comment>
<keyword evidence="3 6" id="KW-0328">Glycosyltransferase</keyword>
<dbReference type="NCBIfam" id="TIGR00336">
    <property type="entry name" value="pyrE"/>
    <property type="match status" value="1"/>
</dbReference>
<evidence type="ECO:0000256" key="3">
    <source>
        <dbReference type="ARBA" id="ARBA00022676"/>
    </source>
</evidence>
<dbReference type="OrthoDB" id="9802134at2"/>
<keyword evidence="6" id="KW-0460">Magnesium</keyword>
<comment type="pathway">
    <text evidence="1 6">Pyrimidine metabolism; UMP biosynthesis via de novo pathway; UMP from orotate: step 1/2.</text>
</comment>
<proteinExistence type="inferred from homology"/>
<dbReference type="EC" id="2.4.2.10" evidence="2 6"/>
<dbReference type="EMBL" id="NGJZ01000001">
    <property type="protein sequence ID" value="RSU08178.1"/>
    <property type="molecule type" value="Genomic_DNA"/>
</dbReference>
<keyword evidence="4 6" id="KW-0808">Transferase</keyword>
<dbReference type="Gene3D" id="3.40.50.2020">
    <property type="match status" value="1"/>
</dbReference>
<comment type="subunit">
    <text evidence="6">Homodimer.</text>
</comment>
<feature type="binding site" evidence="6">
    <location>
        <position position="103"/>
    </location>
    <ligand>
        <name>5-phospho-alpha-D-ribose 1-diphosphate</name>
        <dbReference type="ChEBI" id="CHEBI:58017"/>
        <note>ligand shared between dimeric partners</note>
    </ligand>
</feature>
<organism evidence="8 9">
    <name type="scientific">Vagococcus entomophilus</name>
    <dbReference type="NCBI Taxonomy" id="1160095"/>
    <lineage>
        <taxon>Bacteria</taxon>
        <taxon>Bacillati</taxon>
        <taxon>Bacillota</taxon>
        <taxon>Bacilli</taxon>
        <taxon>Lactobacillales</taxon>
        <taxon>Enterococcaceae</taxon>
        <taxon>Vagococcus</taxon>
    </lineage>
</organism>
<keyword evidence="9" id="KW-1185">Reference proteome</keyword>
<gene>
    <name evidence="6" type="primary">pyrE</name>
    <name evidence="8" type="ORF">CBF30_02740</name>
</gene>
<dbReference type="PANTHER" id="PTHR19278:SF9">
    <property type="entry name" value="URIDINE 5'-MONOPHOSPHATE SYNTHASE"/>
    <property type="match status" value="1"/>
</dbReference>
<dbReference type="GO" id="GO:0004588">
    <property type="term" value="F:orotate phosphoribosyltransferase activity"/>
    <property type="evidence" value="ECO:0007669"/>
    <property type="project" value="UniProtKB-UniRule"/>
</dbReference>
<dbReference type="RefSeq" id="WP_126822528.1">
    <property type="nucleotide sequence ID" value="NZ_JBHLWU010000001.1"/>
</dbReference>
<dbReference type="Proteomes" id="UP000288669">
    <property type="component" value="Unassembled WGS sequence"/>
</dbReference>
<dbReference type="Pfam" id="PF00156">
    <property type="entry name" value="Pribosyltran"/>
    <property type="match status" value="1"/>
</dbReference>
<protein>
    <recommendedName>
        <fullName evidence="2 6">Orotate phosphoribosyltransferase</fullName>
        <shortName evidence="6">OPRT</shortName>
        <shortName evidence="6">OPRTase</shortName>
        <ecNumber evidence="2 6">2.4.2.10</ecNumber>
    </recommendedName>
</protein>